<reference evidence="2" key="1">
    <citation type="journal article" date="2019" name="Int. J. Syst. Evol. Microbiol.">
        <title>The Global Catalogue of Microorganisms (GCM) 10K type strain sequencing project: providing services to taxonomists for standard genome sequencing and annotation.</title>
        <authorList>
            <consortium name="The Broad Institute Genomics Platform"/>
            <consortium name="The Broad Institute Genome Sequencing Center for Infectious Disease"/>
            <person name="Wu L."/>
            <person name="Ma J."/>
        </authorList>
    </citation>
    <scope>NUCLEOTIDE SEQUENCE [LARGE SCALE GENOMIC DNA]</scope>
    <source>
        <strain evidence="2">JCM 6485</strain>
    </source>
</reference>
<name>A0ABP3WS04_9CLOT</name>
<sequence>MEKLIRKKYPKYLKEFKCIGGACEDSCCIGWDIDIDKITFRQYYKVKDQEMKKMFQKNVHNNEYCQAPDVDYGKVKLKKDKRCPFLDECNYCIIQSKLGEEYLSNVCTSFPRILNKIDGYYEMSLDVSCPEAARILLLKEEGIEFEENEENLGKHIISSEIDTKSKEFKNLPIKYFKEIRDLSIKIIKNRKFDLSRRLYILGEFINELEEELKYNYENVQRFIKEYDINSVKDTYEKDDFSYLLQVDFFKKTMKYLNILNEVDSLSFKDYTKEVMTGFNFEDDNISKYANVYIEAFEEYSKEYIIKNSFIFENYLVNFIYNYMFPFSENQSVFDGYIMLLMRYSFIRFYLVGKYIVNKNESKEEIVRFIQVFSKSIGHHRNYLVNLLKYIKEKEFNNIEFVKIHLPMM</sequence>
<organism evidence="1 2">
    <name type="scientific">Clostridium nitritogenes</name>
    <dbReference type="NCBI Taxonomy" id="83340"/>
    <lineage>
        <taxon>Bacteria</taxon>
        <taxon>Bacillati</taxon>
        <taxon>Bacillota</taxon>
        <taxon>Clostridia</taxon>
        <taxon>Eubacteriales</taxon>
        <taxon>Clostridiaceae</taxon>
        <taxon>Clostridium</taxon>
    </lineage>
</organism>
<keyword evidence="2" id="KW-1185">Reference proteome</keyword>
<evidence type="ECO:0008006" key="3">
    <source>
        <dbReference type="Google" id="ProtNLM"/>
    </source>
</evidence>
<comment type="caution">
    <text evidence="1">The sequence shown here is derived from an EMBL/GenBank/DDBJ whole genome shotgun (WGS) entry which is preliminary data.</text>
</comment>
<protein>
    <recommendedName>
        <fullName evidence="3">FliB family protein</fullName>
    </recommendedName>
</protein>
<dbReference type="NCBIfam" id="NF038110">
    <property type="entry name" value="Lys_methyl_FliB"/>
    <property type="match status" value="1"/>
</dbReference>
<dbReference type="RefSeq" id="WP_346025758.1">
    <property type="nucleotide sequence ID" value="NZ_BAAACO010000001.1"/>
</dbReference>
<proteinExistence type="predicted"/>
<dbReference type="EMBL" id="BAAACO010000001">
    <property type="protein sequence ID" value="GAA0855971.1"/>
    <property type="molecule type" value="Genomic_DNA"/>
</dbReference>
<evidence type="ECO:0000313" key="1">
    <source>
        <dbReference type="EMBL" id="GAA0855971.1"/>
    </source>
</evidence>
<dbReference type="Proteomes" id="UP001501764">
    <property type="component" value="Unassembled WGS sequence"/>
</dbReference>
<accession>A0ABP3WS04</accession>
<gene>
    <name evidence="1" type="ORF">GCM10008916_03630</name>
</gene>
<evidence type="ECO:0000313" key="2">
    <source>
        <dbReference type="Proteomes" id="UP001501764"/>
    </source>
</evidence>